<organism evidence="2 3">
    <name type="scientific">Trichomalopsis sarcophagae</name>
    <dbReference type="NCBI Taxonomy" id="543379"/>
    <lineage>
        <taxon>Eukaryota</taxon>
        <taxon>Metazoa</taxon>
        <taxon>Ecdysozoa</taxon>
        <taxon>Arthropoda</taxon>
        <taxon>Hexapoda</taxon>
        <taxon>Insecta</taxon>
        <taxon>Pterygota</taxon>
        <taxon>Neoptera</taxon>
        <taxon>Endopterygota</taxon>
        <taxon>Hymenoptera</taxon>
        <taxon>Apocrita</taxon>
        <taxon>Proctotrupomorpha</taxon>
        <taxon>Chalcidoidea</taxon>
        <taxon>Pteromalidae</taxon>
        <taxon>Pteromalinae</taxon>
        <taxon>Trichomalopsis</taxon>
    </lineage>
</organism>
<dbReference type="CDD" id="cd23992">
    <property type="entry name" value="PBP_GOBP"/>
    <property type="match status" value="1"/>
</dbReference>
<reference evidence="2 3" key="1">
    <citation type="journal article" date="2017" name="Curr. Biol.">
        <title>The Evolution of Venom by Co-option of Single-Copy Genes.</title>
        <authorList>
            <person name="Martinson E.O."/>
            <person name="Mrinalini"/>
            <person name="Kelkar Y.D."/>
            <person name="Chang C.H."/>
            <person name="Werren J.H."/>
        </authorList>
    </citation>
    <scope>NUCLEOTIDE SEQUENCE [LARGE SCALE GENOMIC DNA]</scope>
    <source>
        <strain evidence="2 3">Alberta</strain>
        <tissue evidence="2">Whole body</tissue>
    </source>
</reference>
<evidence type="ECO:0000313" key="2">
    <source>
        <dbReference type="EMBL" id="OXU16757.1"/>
    </source>
</evidence>
<dbReference type="SMART" id="SM00708">
    <property type="entry name" value="PhBP"/>
    <property type="match status" value="1"/>
</dbReference>
<dbReference type="GO" id="GO:0005549">
    <property type="term" value="F:odorant binding"/>
    <property type="evidence" value="ECO:0007669"/>
    <property type="project" value="InterPro"/>
</dbReference>
<keyword evidence="1" id="KW-0732">Signal</keyword>
<protein>
    <submittedName>
        <fullName evidence="2">Uncharacterized protein</fullName>
    </submittedName>
</protein>
<evidence type="ECO:0000313" key="3">
    <source>
        <dbReference type="Proteomes" id="UP000215335"/>
    </source>
</evidence>
<dbReference type="InterPro" id="IPR036728">
    <property type="entry name" value="PBP_GOBP_sf"/>
</dbReference>
<dbReference type="Proteomes" id="UP000215335">
    <property type="component" value="Unassembled WGS sequence"/>
</dbReference>
<proteinExistence type="predicted"/>
<dbReference type="Gene3D" id="1.10.238.20">
    <property type="entry name" value="Pheromone/general odorant binding protein domain"/>
    <property type="match status" value="1"/>
</dbReference>
<name>A0A232EEI3_9HYME</name>
<sequence>MRLFAFAHVLGIVLLIHNSATKTNEERFWDYVDVLKDCAKENGISIESYAYASKKNNTDGIYEKSKCVEACMFKSHKIMRPDGTIDMEKAIEHLLTGNPGEKRDLMKKNIEACEIPNGDNECEVAHTMVKCALGYD</sequence>
<feature type="signal peptide" evidence="1">
    <location>
        <begin position="1"/>
        <end position="21"/>
    </location>
</feature>
<dbReference type="SUPFAM" id="SSF47565">
    <property type="entry name" value="Insect pheromone/odorant-binding proteins"/>
    <property type="match status" value="1"/>
</dbReference>
<comment type="caution">
    <text evidence="2">The sequence shown here is derived from an EMBL/GenBank/DDBJ whole genome shotgun (WGS) entry which is preliminary data.</text>
</comment>
<feature type="chain" id="PRO_5013280167" evidence="1">
    <location>
        <begin position="22"/>
        <end position="136"/>
    </location>
</feature>
<dbReference type="InterPro" id="IPR006170">
    <property type="entry name" value="PBP/GOBP"/>
</dbReference>
<accession>A0A232EEI3</accession>
<dbReference type="Pfam" id="PF01395">
    <property type="entry name" value="PBP_GOBP"/>
    <property type="match status" value="1"/>
</dbReference>
<evidence type="ECO:0000256" key="1">
    <source>
        <dbReference type="SAM" id="SignalP"/>
    </source>
</evidence>
<gene>
    <name evidence="2" type="ORF">TSAR_014502</name>
</gene>
<dbReference type="AlphaFoldDB" id="A0A232EEI3"/>
<dbReference type="EMBL" id="NNAY01005320">
    <property type="protein sequence ID" value="OXU16757.1"/>
    <property type="molecule type" value="Genomic_DNA"/>
</dbReference>
<dbReference type="OrthoDB" id="8194670at2759"/>
<keyword evidence="3" id="KW-1185">Reference proteome</keyword>